<keyword evidence="3" id="KW-1185">Reference proteome</keyword>
<evidence type="ECO:0000313" key="2">
    <source>
        <dbReference type="EMBL" id="KAJ5077784.1"/>
    </source>
</evidence>
<feature type="region of interest" description="Disordered" evidence="1">
    <location>
        <begin position="1263"/>
        <end position="1287"/>
    </location>
</feature>
<comment type="caution">
    <text evidence="2">The sequence shown here is derived from an EMBL/GenBank/DDBJ whole genome shotgun (WGS) entry which is preliminary data.</text>
</comment>
<accession>A0A9Q0RF54</accession>
<feature type="compositionally biased region" description="Low complexity" evidence="1">
    <location>
        <begin position="1263"/>
        <end position="1278"/>
    </location>
</feature>
<name>A0A9Q0RF54_ANAIG</name>
<dbReference type="EMBL" id="JAPDFW010000056">
    <property type="protein sequence ID" value="KAJ5077784.1"/>
    <property type="molecule type" value="Genomic_DNA"/>
</dbReference>
<gene>
    <name evidence="2" type="ORF">M0811_05474</name>
</gene>
<evidence type="ECO:0000256" key="1">
    <source>
        <dbReference type="SAM" id="MobiDB-lite"/>
    </source>
</evidence>
<sequence length="1495" mass="173478">MQKIETISLSIEEQNDAILIIFHHNSTKIFATTNFSLQFRWTNILKQYVNRSKFKTFDLEKNPEIIFFHVYQNIPNIFISTAPDILDIGPIMQEFTKFLTLETLIQSEERVRKIEAFNALNQTSVSIVPLKLICNAVVRRGSLSCFAGLNNNPQLPCVFGFRGNNFSLEASGECLFEKSLSDLQIVIRQRKQEALIKLKQEEESWRVDMHTNAVALIWREIVNQIKALETEIKFDPKMELKIIPNIYTKTENFVEINEFAPNQTQIKTDLFDENNGIIPIISFMKNRIFSGQIEITLQKVKITVYSKGSAEKRQERIVKVRLAMNKHNRRLFQILIPGQGTHTFYVTNEENVEILLSLFETAKKLVKRMPSVRNLSSIHALDSLETMRSTLSLPDLMLSQRKNSQQETRLYSTINFQVSRKLIPKIKRHFATGRADFAVLIEHENEFCPGLLKLHKNFLEITIYGKKESQKFLYLEIARIKKEDDPVVDTKIAIEMQNRSAVRLQTQSLRKMIEVVNSLEMFKWYFGTDPENIAIHGEIIGTQLEIEAIAERVAEKKYATFFVSYAQQSTAKERAILRIAYSSLSLVSAVTFHTVISLTPHSPSQISISFSEESSVVLYTSTSAKYQPLTIFCNSKSQKNLIEICYQKLVAIPQDKKDLATPANIQTRRSLSLVNQSLGHQSTPRKSTFTTPSLLSNSSPIPAEIIRYVEFSRTFSPVVIQSQSHLALFNEALLDSEFTTFSADTLVLIQNSLANLIDQNNSKSNDLIVKIKVNLIGKETISCIAVLDKKSILFHEELLSQIVLFQASLPSSDLRVLLDIRNPQRFAIFSTKKKLLIFETQTSQERDILSNIILLFASGSSLISDQPTNDSPQQMIKILTPLAEEMQFNRENQKSRSIFSITKEHATPPTLIASHPVLLVNSFGQRAEHATIILEPEYFMIERKSTRKTIRRKYSLFSKLFLLDPFRTRFYIDDLHHIVLEFADPQRRLGFLSDFYSHREKYLSSSFPFIDQTPLIFNCQLKVNNLEKQATLSLRFDRIEFNILDSSSPFHPLRFSSSPSVSRKNSILRSDQFLTHQNQLSQSSLALDYSQVLTCEMENAASSLVRLHLGKSRLIRIAFFSSEFARLFVYRFKMLTFIYLNSPKISTVLFASPSHHFFDKFLVKIIHNAKNRSRPSQHIMFRIGYLIVFKQNLEQKKIDISECIVSVSSENQKSCHLRSDVDQDHFDIVFDDTSQRDIFVERFKIFQNIESFLENYHLLQNENPNQNENQTENQTETENQNETENDIENETETSEIFYNNQNQNSNNENQNQNQENLYNLRKTTQKYNLEILWPKKQSKGTIEYDPFTITFKEDDVFHSEYFISAQDFHIRSSKTKDIVQISQEQKNILFKFPDPKNVVLLIQQIKRYRNQPKAKVIKSPFFQLKNKFVKIKLLKGKLIQFRSENGYIFEMQNSKLYLNEENMELILGEEEKEDEKVVLRFVTQSDYEKFRKWIK</sequence>
<organism evidence="2 3">
    <name type="scientific">Anaeramoeba ignava</name>
    <name type="common">Anaerobic marine amoeba</name>
    <dbReference type="NCBI Taxonomy" id="1746090"/>
    <lineage>
        <taxon>Eukaryota</taxon>
        <taxon>Metamonada</taxon>
        <taxon>Anaeramoebidae</taxon>
        <taxon>Anaeramoeba</taxon>
    </lineage>
</organism>
<dbReference type="Proteomes" id="UP001149090">
    <property type="component" value="Unassembled WGS sequence"/>
</dbReference>
<evidence type="ECO:0000313" key="3">
    <source>
        <dbReference type="Proteomes" id="UP001149090"/>
    </source>
</evidence>
<proteinExistence type="predicted"/>
<reference evidence="2" key="1">
    <citation type="submission" date="2022-10" db="EMBL/GenBank/DDBJ databases">
        <title>Novel sulphate-reducing endosymbionts in the free-living metamonad Anaeramoeba.</title>
        <authorList>
            <person name="Jerlstrom-Hultqvist J."/>
            <person name="Cepicka I."/>
            <person name="Gallot-Lavallee L."/>
            <person name="Salas-Leiva D."/>
            <person name="Curtis B.A."/>
            <person name="Zahonova K."/>
            <person name="Pipaliya S."/>
            <person name="Dacks J."/>
            <person name="Roger A.J."/>
        </authorList>
    </citation>
    <scope>NUCLEOTIDE SEQUENCE</scope>
    <source>
        <strain evidence="2">BMAN</strain>
    </source>
</reference>
<protein>
    <submittedName>
        <fullName evidence="2">Uncharacterized protein</fullName>
    </submittedName>
</protein>